<evidence type="ECO:0000313" key="2">
    <source>
        <dbReference type="EMBL" id="CAG6535106.1"/>
    </source>
</evidence>
<reference evidence="2" key="1">
    <citation type="submission" date="2021-05" db="EMBL/GenBank/DDBJ databases">
        <authorList>
            <person name="Alioto T."/>
            <person name="Alioto T."/>
            <person name="Gomez Garrido J."/>
        </authorList>
    </citation>
    <scope>NUCLEOTIDE SEQUENCE</scope>
</reference>
<feature type="compositionally biased region" description="Polar residues" evidence="1">
    <location>
        <begin position="1"/>
        <end position="31"/>
    </location>
</feature>
<organism evidence="2">
    <name type="scientific">Culex pipiens</name>
    <name type="common">House mosquito</name>
    <dbReference type="NCBI Taxonomy" id="7175"/>
    <lineage>
        <taxon>Eukaryota</taxon>
        <taxon>Metazoa</taxon>
        <taxon>Ecdysozoa</taxon>
        <taxon>Arthropoda</taxon>
        <taxon>Hexapoda</taxon>
        <taxon>Insecta</taxon>
        <taxon>Pterygota</taxon>
        <taxon>Neoptera</taxon>
        <taxon>Endopterygota</taxon>
        <taxon>Diptera</taxon>
        <taxon>Nematocera</taxon>
        <taxon>Culicoidea</taxon>
        <taxon>Culicidae</taxon>
        <taxon>Culicinae</taxon>
        <taxon>Culicini</taxon>
        <taxon>Culex</taxon>
        <taxon>Culex</taxon>
    </lineage>
</organism>
<sequence>MQTRQHPQDGKSGTIQNQNWSRQISTRQSCQKMLRRPDQPQSPPSLERQQAHKDYSNHRRTGTPASERTSLTTCNAQFCAAQRTCLRSRYSSMYNSVARRRRRTTMAWKRTEPDSNSDATILV</sequence>
<feature type="compositionally biased region" description="Polar residues" evidence="1">
    <location>
        <begin position="114"/>
        <end position="123"/>
    </location>
</feature>
<dbReference type="EMBL" id="HBUE01212681">
    <property type="protein sequence ID" value="CAG6535106.1"/>
    <property type="molecule type" value="Transcribed_RNA"/>
</dbReference>
<name>A0A8D8HIL7_CULPI</name>
<dbReference type="EMBL" id="HBUE01212684">
    <property type="protein sequence ID" value="CAG6535108.1"/>
    <property type="molecule type" value="Transcribed_RNA"/>
</dbReference>
<feature type="region of interest" description="Disordered" evidence="1">
    <location>
        <begin position="1"/>
        <end position="69"/>
    </location>
</feature>
<dbReference type="EMBL" id="HBUE01319173">
    <property type="protein sequence ID" value="CAG6587073.1"/>
    <property type="molecule type" value="Transcribed_RNA"/>
</dbReference>
<feature type="region of interest" description="Disordered" evidence="1">
    <location>
        <begin position="97"/>
        <end position="123"/>
    </location>
</feature>
<protein>
    <submittedName>
        <fullName evidence="2">(northern house mosquito) hypothetical protein</fullName>
    </submittedName>
</protein>
<proteinExistence type="predicted"/>
<dbReference type="EMBL" id="HBUE01319176">
    <property type="protein sequence ID" value="CAG6587075.1"/>
    <property type="molecule type" value="Transcribed_RNA"/>
</dbReference>
<accession>A0A8D8HIL7</accession>
<evidence type="ECO:0000256" key="1">
    <source>
        <dbReference type="SAM" id="MobiDB-lite"/>
    </source>
</evidence>
<dbReference type="AlphaFoldDB" id="A0A8D8HIL7"/>